<gene>
    <name evidence="2" type="ORF">AHOG_16445</name>
</gene>
<accession>A0A221W4X4</accession>
<comment type="similarity">
    <text evidence="1">Belongs to the YciI family.</text>
</comment>
<evidence type="ECO:0000313" key="3">
    <source>
        <dbReference type="Proteomes" id="UP000204221"/>
    </source>
</evidence>
<evidence type="ECO:0000256" key="1">
    <source>
        <dbReference type="ARBA" id="ARBA00007689"/>
    </source>
</evidence>
<dbReference type="Pfam" id="PF03795">
    <property type="entry name" value="YCII"/>
    <property type="match status" value="1"/>
</dbReference>
<evidence type="ECO:0000313" key="2">
    <source>
        <dbReference type="EMBL" id="ASO20915.1"/>
    </source>
</evidence>
<proteinExistence type="inferred from homology"/>
<dbReference type="PANTHER" id="PTHR35174:SF3">
    <property type="entry name" value="BLL7171 PROTEIN"/>
    <property type="match status" value="1"/>
</dbReference>
<keyword evidence="3" id="KW-1185">Reference proteome</keyword>
<reference evidence="2 3" key="1">
    <citation type="submission" date="2017-07" db="EMBL/GenBank/DDBJ databases">
        <title>Complete genome sequence of Actinoalloteichus hoggarensis DSM 45943, type strain of Actinoalloteichus hoggarensis.</title>
        <authorList>
            <person name="Ruckert C."/>
            <person name="Nouioui I."/>
            <person name="Willmese J."/>
            <person name="van Wezel G."/>
            <person name="Klenk H.-P."/>
            <person name="Kalinowski J."/>
            <person name="Zotchev S.B."/>
        </authorList>
    </citation>
    <scope>NUCLEOTIDE SEQUENCE [LARGE SCALE GENOMIC DNA]</scope>
    <source>
        <strain evidence="2 3">DSM 45943</strain>
    </source>
</reference>
<dbReference type="AlphaFoldDB" id="A0A221W4X4"/>
<name>A0A221W4X4_9PSEU</name>
<dbReference type="KEGG" id="ahg:AHOG_16445"/>
<dbReference type="PANTHER" id="PTHR35174">
    <property type="entry name" value="BLL7171 PROTEIN-RELATED"/>
    <property type="match status" value="1"/>
</dbReference>
<dbReference type="Gene3D" id="3.30.70.1060">
    <property type="entry name" value="Dimeric alpha+beta barrel"/>
    <property type="match status" value="1"/>
</dbReference>
<organism evidence="2 3">
    <name type="scientific">Actinoalloteichus hoggarensis</name>
    <dbReference type="NCBI Taxonomy" id="1470176"/>
    <lineage>
        <taxon>Bacteria</taxon>
        <taxon>Bacillati</taxon>
        <taxon>Actinomycetota</taxon>
        <taxon>Actinomycetes</taxon>
        <taxon>Pseudonocardiales</taxon>
        <taxon>Pseudonocardiaceae</taxon>
        <taxon>Actinoalloteichus</taxon>
    </lineage>
</organism>
<sequence>MKYMLLIYGSDDLWAQFSEDDFAKMIEQDAAFQKEVRESGELVSVEGMADRTNAKVVRVRDGAPVVTDGPYLESKEHLASYFVIDVESPERAIELAAKYPASTGNGVEVWPLLEQGGTET</sequence>
<dbReference type="Proteomes" id="UP000204221">
    <property type="component" value="Chromosome"/>
</dbReference>
<protein>
    <submittedName>
        <fullName evidence="2">YCII-related domain protein</fullName>
    </submittedName>
</protein>
<dbReference type="InterPro" id="IPR011008">
    <property type="entry name" value="Dimeric_a/b-barrel"/>
</dbReference>
<dbReference type="SUPFAM" id="SSF54909">
    <property type="entry name" value="Dimeric alpha+beta barrel"/>
    <property type="match status" value="1"/>
</dbReference>
<dbReference type="EMBL" id="CP022521">
    <property type="protein sequence ID" value="ASO20915.1"/>
    <property type="molecule type" value="Genomic_DNA"/>
</dbReference>
<dbReference type="OrthoDB" id="668782at2"/>
<dbReference type="InterPro" id="IPR005545">
    <property type="entry name" value="YCII"/>
</dbReference>